<gene>
    <name evidence="1" type="ORF">AVEN_142380_1</name>
</gene>
<proteinExistence type="predicted"/>
<sequence length="137" mass="15077">MFIVADNCVIFLTETAAPSRQRCRGSAPRIRSPETSDPANRRCLRLRDGAEGPEGQECEAQLIVDNIVDAITGCCCVARKSILSKLRDAIRENIQAYRLEESCSITTIPGPIQLDSPRRKLNSSGGNFFNICFTAQT</sequence>
<protein>
    <submittedName>
        <fullName evidence="1">Uncharacterized protein</fullName>
    </submittedName>
</protein>
<accession>A0A4Y2MKM2</accession>
<evidence type="ECO:0000313" key="2">
    <source>
        <dbReference type="Proteomes" id="UP000499080"/>
    </source>
</evidence>
<keyword evidence="2" id="KW-1185">Reference proteome</keyword>
<name>A0A4Y2MKM2_ARAVE</name>
<reference evidence="1 2" key="1">
    <citation type="journal article" date="2019" name="Sci. Rep.">
        <title>Orb-weaving spider Araneus ventricosus genome elucidates the spidroin gene catalogue.</title>
        <authorList>
            <person name="Kono N."/>
            <person name="Nakamura H."/>
            <person name="Ohtoshi R."/>
            <person name="Moran D.A.P."/>
            <person name="Shinohara A."/>
            <person name="Yoshida Y."/>
            <person name="Fujiwara M."/>
            <person name="Mori M."/>
            <person name="Tomita M."/>
            <person name="Arakawa K."/>
        </authorList>
    </citation>
    <scope>NUCLEOTIDE SEQUENCE [LARGE SCALE GENOMIC DNA]</scope>
</reference>
<dbReference type="AlphaFoldDB" id="A0A4Y2MKM2"/>
<organism evidence="1 2">
    <name type="scientific">Araneus ventricosus</name>
    <name type="common">Orbweaver spider</name>
    <name type="synonym">Epeira ventricosa</name>
    <dbReference type="NCBI Taxonomy" id="182803"/>
    <lineage>
        <taxon>Eukaryota</taxon>
        <taxon>Metazoa</taxon>
        <taxon>Ecdysozoa</taxon>
        <taxon>Arthropoda</taxon>
        <taxon>Chelicerata</taxon>
        <taxon>Arachnida</taxon>
        <taxon>Araneae</taxon>
        <taxon>Araneomorphae</taxon>
        <taxon>Entelegynae</taxon>
        <taxon>Araneoidea</taxon>
        <taxon>Araneidae</taxon>
        <taxon>Araneus</taxon>
    </lineage>
</organism>
<dbReference type="EMBL" id="BGPR01123726">
    <property type="protein sequence ID" value="GBN27721.1"/>
    <property type="molecule type" value="Genomic_DNA"/>
</dbReference>
<dbReference type="Proteomes" id="UP000499080">
    <property type="component" value="Unassembled WGS sequence"/>
</dbReference>
<comment type="caution">
    <text evidence="1">The sequence shown here is derived from an EMBL/GenBank/DDBJ whole genome shotgun (WGS) entry which is preliminary data.</text>
</comment>
<evidence type="ECO:0000313" key="1">
    <source>
        <dbReference type="EMBL" id="GBN27721.1"/>
    </source>
</evidence>